<keyword evidence="2 6" id="KW-0732">Signal</keyword>
<evidence type="ECO:0000256" key="3">
    <source>
        <dbReference type="ARBA" id="ARBA00023136"/>
    </source>
</evidence>
<gene>
    <name evidence="8" type="ORF">TM49_14545</name>
</gene>
<dbReference type="RefSeq" id="WP_045682305.1">
    <property type="nucleotide sequence ID" value="NZ_CP010803.1"/>
</dbReference>
<feature type="chain" id="PRO_5002295183" description="Outer membrane protein beta-barrel domain-containing protein" evidence="6">
    <location>
        <begin position="21"/>
        <end position="226"/>
    </location>
</feature>
<accession>A0A0D5LRP2</accession>
<organism evidence="8 9">
    <name type="scientific">Martelella endophytica</name>
    <dbReference type="NCBI Taxonomy" id="1486262"/>
    <lineage>
        <taxon>Bacteria</taxon>
        <taxon>Pseudomonadati</taxon>
        <taxon>Pseudomonadota</taxon>
        <taxon>Alphaproteobacteria</taxon>
        <taxon>Hyphomicrobiales</taxon>
        <taxon>Aurantimonadaceae</taxon>
        <taxon>Martelella</taxon>
    </lineage>
</organism>
<evidence type="ECO:0000313" key="9">
    <source>
        <dbReference type="Proteomes" id="UP000032611"/>
    </source>
</evidence>
<dbReference type="AlphaFoldDB" id="A0A0D5LRP2"/>
<dbReference type="HOGENOM" id="CLU_037100_4_0_5"/>
<dbReference type="Gene3D" id="2.40.160.20">
    <property type="match status" value="1"/>
</dbReference>
<reference evidence="8 9" key="1">
    <citation type="journal article" date="2015" name="Genome Announc.">
        <title>Complete genome sequence of Martelella endophytica YC6887, which has antifungal activity associated with a halophyte.</title>
        <authorList>
            <person name="Khan A."/>
            <person name="Khan H."/>
            <person name="Chung E.J."/>
            <person name="Hossain M.T."/>
            <person name="Chung Y.R."/>
        </authorList>
    </citation>
    <scope>NUCLEOTIDE SEQUENCE [LARGE SCALE GENOMIC DNA]</scope>
    <source>
        <strain evidence="8">YC6887</strain>
    </source>
</reference>
<evidence type="ECO:0000256" key="1">
    <source>
        <dbReference type="ARBA" id="ARBA00004442"/>
    </source>
</evidence>
<evidence type="ECO:0000259" key="7">
    <source>
        <dbReference type="Pfam" id="PF13505"/>
    </source>
</evidence>
<evidence type="ECO:0000256" key="6">
    <source>
        <dbReference type="SAM" id="SignalP"/>
    </source>
</evidence>
<keyword evidence="9" id="KW-1185">Reference proteome</keyword>
<proteinExistence type="inferred from homology"/>
<sequence length="226" mass="24726">MKLFCVCVSTLFVLSGHSFANDLTSATPETNSYTWSGFYVGAQGGYQTTQSFPDTNRIVSQEMKAEGGQLGGFAGFNHQFANQLVLGLEASFYYADGQEDQTFTATYRRWTLTGKGSFALGWGGVLQARAGRAFGRTLVYATAGGEVASGELSGSVAAISMDTDPKPFLGWTVGAGVERALTDHVFARLEYRYAEFPETDCSFSWDRDFSLRSRRNVMQVGLGYRF</sequence>
<dbReference type="PANTHER" id="PTHR34001:SF3">
    <property type="entry name" value="BLL7405 PROTEIN"/>
    <property type="match status" value="1"/>
</dbReference>
<evidence type="ECO:0000256" key="2">
    <source>
        <dbReference type="ARBA" id="ARBA00022729"/>
    </source>
</evidence>
<dbReference type="InterPro" id="IPR011250">
    <property type="entry name" value="OMP/PagP_B-barrel"/>
</dbReference>
<dbReference type="OrthoDB" id="9815357at2"/>
<evidence type="ECO:0000256" key="5">
    <source>
        <dbReference type="ARBA" id="ARBA00038306"/>
    </source>
</evidence>
<dbReference type="Pfam" id="PF13505">
    <property type="entry name" value="OMP_b-brl"/>
    <property type="match status" value="1"/>
</dbReference>
<dbReference type="InterPro" id="IPR027385">
    <property type="entry name" value="Beta-barrel_OMP"/>
</dbReference>
<keyword evidence="4" id="KW-0998">Cell outer membrane</keyword>
<evidence type="ECO:0000313" key="8">
    <source>
        <dbReference type="EMBL" id="AJY46620.1"/>
    </source>
</evidence>
<dbReference type="EMBL" id="CP010803">
    <property type="protein sequence ID" value="AJY46620.1"/>
    <property type="molecule type" value="Genomic_DNA"/>
</dbReference>
<name>A0A0D5LRP2_MAREN</name>
<dbReference type="Proteomes" id="UP000032611">
    <property type="component" value="Chromosome"/>
</dbReference>
<feature type="domain" description="Outer membrane protein beta-barrel" evidence="7">
    <location>
        <begin position="25"/>
        <end position="226"/>
    </location>
</feature>
<dbReference type="STRING" id="1486262.TM49_14545"/>
<keyword evidence="3" id="KW-0472">Membrane</keyword>
<evidence type="ECO:0000256" key="4">
    <source>
        <dbReference type="ARBA" id="ARBA00023237"/>
    </source>
</evidence>
<feature type="signal peptide" evidence="6">
    <location>
        <begin position="1"/>
        <end position="20"/>
    </location>
</feature>
<dbReference type="SUPFAM" id="SSF56925">
    <property type="entry name" value="OMPA-like"/>
    <property type="match status" value="1"/>
</dbReference>
<dbReference type="GO" id="GO:0009279">
    <property type="term" value="C:cell outer membrane"/>
    <property type="evidence" value="ECO:0007669"/>
    <property type="project" value="UniProtKB-SubCell"/>
</dbReference>
<comment type="similarity">
    <text evidence="5">Belongs to the Omp25/RopB family.</text>
</comment>
<dbReference type="KEGG" id="mey:TM49_14545"/>
<comment type="subcellular location">
    <subcellularLocation>
        <location evidence="1">Cell outer membrane</location>
    </subcellularLocation>
</comment>
<protein>
    <recommendedName>
        <fullName evidence="7">Outer membrane protein beta-barrel domain-containing protein</fullName>
    </recommendedName>
</protein>
<dbReference type="InterPro" id="IPR051692">
    <property type="entry name" value="OMP-like"/>
</dbReference>
<dbReference type="PANTHER" id="PTHR34001">
    <property type="entry name" value="BLL7405 PROTEIN"/>
    <property type="match status" value="1"/>
</dbReference>
<dbReference type="PATRIC" id="fig|1486262.3.peg.3006"/>